<sequence length="1180" mass="128599">MSLTVSKSNTAQVSTKGVRGAKTLSDDCVELVHQWLDRAATLHKKPHASSQRLADLLKDPDGPAFALGFVDRVLRPEDLTVAARALRELGQKPPAFLTGILRWLLMVGSWFAPLLPAIVVPIARKALKTLIGHLIIDASDASLERTLKRLTKRGDQLNINLLGEAVLGAGEATKRLEGIERLIERRDVTYVSVKVSSVVAQLSMWSYDQTVERVVEKLVPLYEKAAATNPPTFINLDMEEYRDLEMTLDVFQRVLGRESLHHYYGGIVMQAYLPEALDAMKRLSAFATERVAKGGAQLKVRVVKGANLQMEQVDAALHDWPVAVLPSKQESDTNYKRVLEWSLSPERAKAIRIGVAGHNLFDLAFSHLLATSRGVREHVDFEMLVGMAPDQADAVRETVGPLILYTPVVHSHEFDAAVGYLVRRLDENASPENFMSAVFDLHDHSDVFAREEARFRASLDAMTQKAPTPSRTQDRTLETRPRTLPAVDEFHNEPDTDLALPANQEWARGIYRHAASLEGQAAGLDTLQGGLISDDLGPIDGRIEIDSIVEKMRRGGKKWAARGAEGRGKILLKAAAELGVRRGEIMSVMMQEAGKTLAESDPEISEAIDFARYYASQAVEMEQLNGAKFTPVGLTMVAPPWNFPVAIPTGSVTSALAAGSAVIIKPAPQVRRCAAVMVEALWAAGVPKDVLHLADVSEGELGRALISHQGVDRVILTGAFETAALFRSWRADLPVLAETSGKNALVITPSADIDLAVADLVKSAFGHAGQKCSAASLVILVGSVAKSERFWRQLEDAVNTLDVGWPDARPETTMNPIIEPPGAKLRQGLTELGAGEEWLAEPRQLDDTERLWSPGVRLGVRPGSTFHQTEYFGPLLGVMTARTLQDAVEYQNSVEYGLTAGIHSLDPDEVSYWLDHVHAGNLYVNRGITGAIVRRQPFGGWKKSSVGPTAKAGGPNYLFGLGSLTSAPVNRDLVGSVEDIAPEFLEVVAAAGETLTPEERESLTHALLSDQHAYSHHYGASVDVSEVGVERNVFRYRPFEAVVRASSLTPLVDVLRVVLAGLRTGSVVHLSSSDSLPDPVMRVLGSPSGNRPALASVHVESELEFVERVRRNPPQRIRLLGGNANVMYVHFDGSPAVAVWDDEVTQSGRVEMLPFVREQAVSITGHRFGAPDPRFLSLPV</sequence>
<dbReference type="Proteomes" id="UP000243077">
    <property type="component" value="Chromosome"/>
</dbReference>
<proteinExistence type="inferred from homology"/>
<keyword evidence="13" id="KW-1185">Reference proteome</keyword>
<evidence type="ECO:0000313" key="12">
    <source>
        <dbReference type="EMBL" id="AVG23219.1"/>
    </source>
</evidence>
<dbReference type="SUPFAM" id="SSF53720">
    <property type="entry name" value="ALDH-like"/>
    <property type="match status" value="1"/>
</dbReference>
<dbReference type="EMBL" id="CP026923">
    <property type="protein sequence ID" value="AVG23219.1"/>
    <property type="molecule type" value="Genomic_DNA"/>
</dbReference>
<dbReference type="GO" id="GO:0004657">
    <property type="term" value="F:proline dehydrogenase activity"/>
    <property type="evidence" value="ECO:0007669"/>
    <property type="project" value="InterPro"/>
</dbReference>
<dbReference type="GO" id="GO:0003700">
    <property type="term" value="F:DNA-binding transcription factor activity"/>
    <property type="evidence" value="ECO:0007669"/>
    <property type="project" value="InterPro"/>
</dbReference>
<dbReference type="Gene3D" id="3.40.309.10">
    <property type="entry name" value="Aldehyde Dehydrogenase, Chain A, domain 2"/>
    <property type="match status" value="1"/>
</dbReference>
<dbReference type="InterPro" id="IPR015590">
    <property type="entry name" value="Aldehyde_DH_dom"/>
</dbReference>
<dbReference type="GO" id="GO:0009898">
    <property type="term" value="C:cytoplasmic side of plasma membrane"/>
    <property type="evidence" value="ECO:0007669"/>
    <property type="project" value="TreeGrafter"/>
</dbReference>
<dbReference type="GO" id="GO:0003842">
    <property type="term" value="F:L-glutamate gamma-semialdehyde dehydrogenase activity"/>
    <property type="evidence" value="ECO:0007669"/>
    <property type="project" value="UniProtKB-EC"/>
</dbReference>
<dbReference type="Gene3D" id="3.40.605.10">
    <property type="entry name" value="Aldehyde Dehydrogenase, Chain A, domain 1"/>
    <property type="match status" value="1"/>
</dbReference>
<keyword evidence="3 8" id="KW-0560">Oxidoreductase</keyword>
<dbReference type="Pfam" id="PF00171">
    <property type="entry name" value="Aldedh"/>
    <property type="match status" value="1"/>
</dbReference>
<comment type="similarity">
    <text evidence="8">Belongs to the aldehyde dehydrogenase family.</text>
</comment>
<dbReference type="InterPro" id="IPR002872">
    <property type="entry name" value="Proline_DH_dom"/>
</dbReference>
<dbReference type="InterPro" id="IPR016161">
    <property type="entry name" value="Ald_DH/histidinol_DH"/>
</dbReference>
<dbReference type="InterPro" id="IPR016160">
    <property type="entry name" value="Ald_DH_CS_CYS"/>
</dbReference>
<dbReference type="PROSITE" id="PS00687">
    <property type="entry name" value="ALDEHYDE_DEHYDR_GLU"/>
    <property type="match status" value="1"/>
</dbReference>
<dbReference type="InterPro" id="IPR016162">
    <property type="entry name" value="Ald_DH_N"/>
</dbReference>
<dbReference type="PANTHER" id="PTHR42862">
    <property type="entry name" value="DELTA-1-PYRROLINE-5-CARBOXYLATE DEHYDROGENASE 1, ISOFORM A-RELATED"/>
    <property type="match status" value="1"/>
</dbReference>
<dbReference type="PIRSF" id="PIRSF000197">
    <property type="entry name" value="Bifunct_PutA"/>
    <property type="match status" value="1"/>
</dbReference>
<dbReference type="Pfam" id="PF01619">
    <property type="entry name" value="Pro_dh"/>
    <property type="match status" value="1"/>
</dbReference>
<keyword evidence="9" id="KW-0812">Transmembrane</keyword>
<accession>A0A2L2BNG9</accession>
<keyword evidence="9" id="KW-0472">Membrane</keyword>
<feature type="domain" description="Proline dehydrogenase" evidence="11">
    <location>
        <begin position="145"/>
        <end position="436"/>
    </location>
</feature>
<evidence type="ECO:0000256" key="5">
    <source>
        <dbReference type="ARBA" id="ARBA00048142"/>
    </source>
</evidence>
<gene>
    <name evidence="12" type="ORF">C3B54_11216</name>
</gene>
<feature type="active site" evidence="6 7">
    <location>
        <position position="738"/>
    </location>
</feature>
<dbReference type="AlphaFoldDB" id="A0A2L2BNG9"/>
<evidence type="ECO:0000256" key="2">
    <source>
        <dbReference type="ARBA" id="ARBA00012884"/>
    </source>
</evidence>
<dbReference type="PANTHER" id="PTHR42862:SF1">
    <property type="entry name" value="DELTA-1-PYRROLINE-5-CARBOXYLATE DEHYDROGENASE 2, ISOFORM A-RELATED"/>
    <property type="match status" value="1"/>
</dbReference>
<evidence type="ECO:0000256" key="1">
    <source>
        <dbReference type="ARBA" id="ARBA00004786"/>
    </source>
</evidence>
<evidence type="ECO:0000256" key="7">
    <source>
        <dbReference type="PROSITE-ProRule" id="PRU10007"/>
    </source>
</evidence>
<dbReference type="InterPro" id="IPR016163">
    <property type="entry name" value="Ald_DH_C"/>
</dbReference>
<comment type="catalytic activity">
    <reaction evidence="5">
        <text>L-glutamate 5-semialdehyde + NAD(+) + H2O = L-glutamate + NADH + 2 H(+)</text>
        <dbReference type="Rhea" id="RHEA:30235"/>
        <dbReference type="ChEBI" id="CHEBI:15377"/>
        <dbReference type="ChEBI" id="CHEBI:15378"/>
        <dbReference type="ChEBI" id="CHEBI:29985"/>
        <dbReference type="ChEBI" id="CHEBI:57540"/>
        <dbReference type="ChEBI" id="CHEBI:57945"/>
        <dbReference type="ChEBI" id="CHEBI:58066"/>
        <dbReference type="EC" id="1.2.1.88"/>
    </reaction>
</comment>
<organism evidence="12 13">
    <name type="scientific">Pontimonas salivibrio</name>
    <dbReference type="NCBI Taxonomy" id="1159327"/>
    <lineage>
        <taxon>Bacteria</taxon>
        <taxon>Bacillati</taxon>
        <taxon>Actinomycetota</taxon>
        <taxon>Actinomycetes</taxon>
        <taxon>Micrococcales</taxon>
        <taxon>Microbacteriaceae</taxon>
        <taxon>Pontimonas</taxon>
    </lineage>
</organism>
<dbReference type="InterPro" id="IPR029510">
    <property type="entry name" value="Ald_DH_CS_GLU"/>
</dbReference>
<dbReference type="SUPFAM" id="SSF51730">
    <property type="entry name" value="FAD-linked oxidoreductase"/>
    <property type="match status" value="1"/>
</dbReference>
<dbReference type="InterPro" id="IPR050485">
    <property type="entry name" value="Proline_metab_enzyme"/>
</dbReference>
<dbReference type="RefSeq" id="WP_104912863.1">
    <property type="nucleotide sequence ID" value="NZ_CP026923.1"/>
</dbReference>
<keyword evidence="4" id="KW-0520">NAD</keyword>
<dbReference type="GO" id="GO:0010133">
    <property type="term" value="P:L-proline catabolic process to L-glutamate"/>
    <property type="evidence" value="ECO:0007669"/>
    <property type="project" value="InterPro"/>
</dbReference>
<evidence type="ECO:0000256" key="9">
    <source>
        <dbReference type="SAM" id="Phobius"/>
    </source>
</evidence>
<feature type="transmembrane region" description="Helical" evidence="9">
    <location>
        <begin position="100"/>
        <end position="123"/>
    </location>
</feature>
<evidence type="ECO:0000259" key="10">
    <source>
        <dbReference type="Pfam" id="PF00171"/>
    </source>
</evidence>
<evidence type="ECO:0000256" key="6">
    <source>
        <dbReference type="PIRSR" id="PIRSR000197-1"/>
    </source>
</evidence>
<evidence type="ECO:0000313" key="13">
    <source>
        <dbReference type="Proteomes" id="UP000243077"/>
    </source>
</evidence>
<evidence type="ECO:0000256" key="8">
    <source>
        <dbReference type="RuleBase" id="RU003345"/>
    </source>
</evidence>
<keyword evidence="9" id="KW-1133">Transmembrane helix</keyword>
<evidence type="ECO:0000256" key="4">
    <source>
        <dbReference type="ARBA" id="ARBA00023027"/>
    </source>
</evidence>
<dbReference type="InterPro" id="IPR025703">
    <property type="entry name" value="Bifunct_PutA"/>
</dbReference>
<dbReference type="Gene3D" id="3.20.20.220">
    <property type="match status" value="1"/>
</dbReference>
<dbReference type="EC" id="1.2.1.88" evidence="2"/>
<name>A0A2L2BNG9_9MICO</name>
<reference evidence="12 13" key="1">
    <citation type="submission" date="2018-02" db="EMBL/GenBank/DDBJ databases">
        <title>Complete genome of the streamlined marine actinobacterium Pontimonas salivibrio CL-TW6 adapted to coastal planktonic lifestype.</title>
        <authorList>
            <person name="Cho B.C."/>
            <person name="Hardies S.C."/>
            <person name="Jang G.I."/>
            <person name="Hwang C.Y."/>
        </authorList>
    </citation>
    <scope>NUCLEOTIDE SEQUENCE [LARGE SCALE GENOMIC DNA]</scope>
    <source>
        <strain evidence="12 13">CL-TW6</strain>
    </source>
</reference>
<dbReference type="PROSITE" id="PS00070">
    <property type="entry name" value="ALDEHYDE_DEHYDR_CYS"/>
    <property type="match status" value="1"/>
</dbReference>
<dbReference type="KEGG" id="psai:C3B54_11216"/>
<dbReference type="InterPro" id="IPR029041">
    <property type="entry name" value="FAD-linked_oxidoreductase-like"/>
</dbReference>
<feature type="domain" description="Aldehyde dehydrogenase" evidence="10">
    <location>
        <begin position="544"/>
        <end position="952"/>
    </location>
</feature>
<evidence type="ECO:0000256" key="3">
    <source>
        <dbReference type="ARBA" id="ARBA00023002"/>
    </source>
</evidence>
<evidence type="ECO:0000259" key="11">
    <source>
        <dbReference type="Pfam" id="PF01619"/>
    </source>
</evidence>
<comment type="pathway">
    <text evidence="1">Amino-acid degradation; L-proline degradation into L-glutamate; L-glutamate from L-proline: step 2/2.</text>
</comment>
<feature type="active site" evidence="6">
    <location>
        <position position="772"/>
    </location>
</feature>
<protein>
    <recommendedName>
        <fullName evidence="2">L-glutamate gamma-semialdehyde dehydrogenase</fullName>
        <ecNumber evidence="2">1.2.1.88</ecNumber>
    </recommendedName>
</protein>
<dbReference type="OrthoDB" id="9812625at2"/>